<gene>
    <name evidence="2" type="ORF">Zm00014a_022480</name>
</gene>
<feature type="region of interest" description="Disordered" evidence="1">
    <location>
        <begin position="112"/>
        <end position="156"/>
    </location>
</feature>
<dbReference type="AlphaFoldDB" id="A0A317YC65"/>
<feature type="compositionally biased region" description="Acidic residues" evidence="1">
    <location>
        <begin position="58"/>
        <end position="73"/>
    </location>
</feature>
<dbReference type="EMBL" id="NCVQ01000001">
    <property type="protein sequence ID" value="PWZ55322.1"/>
    <property type="molecule type" value="Genomic_DNA"/>
</dbReference>
<accession>A0A317YC65</accession>
<evidence type="ECO:0000313" key="2">
    <source>
        <dbReference type="EMBL" id="PWZ55322.1"/>
    </source>
</evidence>
<reference evidence="2" key="1">
    <citation type="journal article" date="2018" name="Nat. Genet.">
        <title>Extensive intraspecific gene order and gene structural variations between Mo17 and other maize genomes.</title>
        <authorList>
            <person name="Sun S."/>
            <person name="Zhou Y."/>
            <person name="Chen J."/>
            <person name="Shi J."/>
            <person name="Zhao H."/>
            <person name="Zhao H."/>
            <person name="Song W."/>
            <person name="Zhang M."/>
            <person name="Cui Y."/>
            <person name="Dong X."/>
            <person name="Liu H."/>
            <person name="Ma X."/>
            <person name="Jiao Y."/>
            <person name="Wang B."/>
            <person name="Wei X."/>
            <person name="Stein J.C."/>
            <person name="Glaubitz J.C."/>
            <person name="Lu F."/>
            <person name="Yu G."/>
            <person name="Liang C."/>
            <person name="Fengler K."/>
            <person name="Li B."/>
            <person name="Rafalski A."/>
            <person name="Schnable P.S."/>
            <person name="Ware D.H."/>
            <person name="Buckler E.S."/>
            <person name="Lai J."/>
        </authorList>
    </citation>
    <scope>NUCLEOTIDE SEQUENCE [LARGE SCALE GENOMIC DNA]</scope>
    <source>
        <tissue evidence="2">Seedling</tissue>
    </source>
</reference>
<feature type="region of interest" description="Disordered" evidence="1">
    <location>
        <begin position="1"/>
        <end position="73"/>
    </location>
</feature>
<sequence length="187" mass="19770">MSGSSAAGEDIVQHLSSNSNPSSSKLAKLEARMAGKAVSAPSSPPHHPMSAPVISFMDQEELPETSSSDDDNCEEFLIQKNTLKRPRSPDGDNMLALGNFEGSVNEAAKILGVTDTKPSLDNSSRKKQGRGRGRAGTGRGRGSRAADQTRLTSTSSAAVTNGQLDKLTNKIFMCNLLALLIRAISRS</sequence>
<comment type="caution">
    <text evidence="2">The sequence shown here is derived from an EMBL/GenBank/DDBJ whole genome shotgun (WGS) entry which is preliminary data.</text>
</comment>
<dbReference type="Proteomes" id="UP000251960">
    <property type="component" value="Chromosome 1"/>
</dbReference>
<name>A0A317YC65_MAIZE</name>
<organism evidence="2">
    <name type="scientific">Zea mays</name>
    <name type="common">Maize</name>
    <dbReference type="NCBI Taxonomy" id="4577"/>
    <lineage>
        <taxon>Eukaryota</taxon>
        <taxon>Viridiplantae</taxon>
        <taxon>Streptophyta</taxon>
        <taxon>Embryophyta</taxon>
        <taxon>Tracheophyta</taxon>
        <taxon>Spermatophyta</taxon>
        <taxon>Magnoliopsida</taxon>
        <taxon>Liliopsida</taxon>
        <taxon>Poales</taxon>
        <taxon>Poaceae</taxon>
        <taxon>PACMAD clade</taxon>
        <taxon>Panicoideae</taxon>
        <taxon>Andropogonodae</taxon>
        <taxon>Andropogoneae</taxon>
        <taxon>Tripsacinae</taxon>
        <taxon>Zea</taxon>
    </lineage>
</organism>
<evidence type="ECO:0000256" key="1">
    <source>
        <dbReference type="SAM" id="MobiDB-lite"/>
    </source>
</evidence>
<proteinExistence type="predicted"/>
<protein>
    <submittedName>
        <fullName evidence="2">Uncharacterized protein</fullName>
    </submittedName>
</protein>